<keyword evidence="1" id="KW-1133">Transmembrane helix</keyword>
<keyword evidence="3" id="KW-1185">Reference proteome</keyword>
<evidence type="ECO:0000313" key="3">
    <source>
        <dbReference type="Proteomes" id="UP000092573"/>
    </source>
</evidence>
<name>A0A1B1MXB7_9BACL</name>
<feature type="transmembrane region" description="Helical" evidence="1">
    <location>
        <begin position="49"/>
        <end position="69"/>
    </location>
</feature>
<evidence type="ECO:0000313" key="2">
    <source>
        <dbReference type="EMBL" id="ANS73833.1"/>
    </source>
</evidence>
<keyword evidence="1" id="KW-0472">Membrane</keyword>
<evidence type="ECO:0000256" key="1">
    <source>
        <dbReference type="SAM" id="Phobius"/>
    </source>
</evidence>
<gene>
    <name evidence="2" type="ORF">AWM70_03985</name>
</gene>
<dbReference type="KEGG" id="pyg:AWM70_03985"/>
<organism evidence="2 3">
    <name type="scientific">Paenibacillus yonginensis</name>
    <dbReference type="NCBI Taxonomy" id="1462996"/>
    <lineage>
        <taxon>Bacteria</taxon>
        <taxon>Bacillati</taxon>
        <taxon>Bacillota</taxon>
        <taxon>Bacilli</taxon>
        <taxon>Bacillales</taxon>
        <taxon>Paenibacillaceae</taxon>
        <taxon>Paenibacillus</taxon>
    </lineage>
</organism>
<dbReference type="EMBL" id="CP014167">
    <property type="protein sequence ID" value="ANS73833.1"/>
    <property type="molecule type" value="Genomic_DNA"/>
</dbReference>
<accession>A0A1B1MXB7</accession>
<protein>
    <submittedName>
        <fullName evidence="2">Uncharacterized protein</fullName>
    </submittedName>
</protein>
<sequence>MIKIFLGCTSIICAFIVLCTGFLISALSSVQNAAHNVNSGAFEYSIFNINWFWFLVPVILIVIGFSLLYSAREE</sequence>
<dbReference type="Proteomes" id="UP000092573">
    <property type="component" value="Chromosome"/>
</dbReference>
<dbReference type="AlphaFoldDB" id="A0A1B1MXB7"/>
<keyword evidence="1" id="KW-0812">Transmembrane</keyword>
<reference evidence="2 3" key="1">
    <citation type="submission" date="2016-01" db="EMBL/GenBank/DDBJ databases">
        <title>Complete Genome Sequence of Paenibacillus yonginensis DCY84, a novel Plant Growth-Promoting Bacteria with Elicitation of Induced Systemic Resistance.</title>
        <authorList>
            <person name="Kim Y.J."/>
            <person name="Yang D.C."/>
            <person name="Sukweenadhi J."/>
        </authorList>
    </citation>
    <scope>NUCLEOTIDE SEQUENCE [LARGE SCALE GENOMIC DNA]</scope>
    <source>
        <strain evidence="2 3">DCY84</strain>
    </source>
</reference>
<proteinExistence type="predicted"/>